<dbReference type="InterPro" id="IPR012441">
    <property type="entry name" value="DUF1643"/>
</dbReference>
<dbReference type="RefSeq" id="WP_209850663.1">
    <property type="nucleotide sequence ID" value="NZ_CBCRVE010000007.1"/>
</dbReference>
<dbReference type="Pfam" id="PF07799">
    <property type="entry name" value="DUF1643"/>
    <property type="match status" value="1"/>
</dbReference>
<evidence type="ECO:0000313" key="2">
    <source>
        <dbReference type="Proteomes" id="UP001519273"/>
    </source>
</evidence>
<evidence type="ECO:0000313" key="1">
    <source>
        <dbReference type="EMBL" id="MBP1937654.1"/>
    </source>
</evidence>
<gene>
    <name evidence="1" type="ORF">J2Z20_002567</name>
</gene>
<organism evidence="1 2">
    <name type="scientific">Paenibacillus sediminis</name>
    <dbReference type="NCBI Taxonomy" id="664909"/>
    <lineage>
        <taxon>Bacteria</taxon>
        <taxon>Bacillati</taxon>
        <taxon>Bacillota</taxon>
        <taxon>Bacilli</taxon>
        <taxon>Bacillales</taxon>
        <taxon>Paenibacillaceae</taxon>
        <taxon>Paenibacillus</taxon>
    </lineage>
</organism>
<evidence type="ECO:0008006" key="3">
    <source>
        <dbReference type="Google" id="ProtNLM"/>
    </source>
</evidence>
<dbReference type="Proteomes" id="UP001519273">
    <property type="component" value="Unassembled WGS sequence"/>
</dbReference>
<keyword evidence="2" id="KW-1185">Reference proteome</keyword>
<protein>
    <recommendedName>
        <fullName evidence="3">DUF1643 domain-containing protein</fullName>
    </recommendedName>
</protein>
<name>A0ABS4H538_9BACL</name>
<accession>A0ABS4H538</accession>
<reference evidence="1 2" key="1">
    <citation type="submission" date="2021-03" db="EMBL/GenBank/DDBJ databases">
        <title>Genomic Encyclopedia of Type Strains, Phase IV (KMG-IV): sequencing the most valuable type-strain genomes for metagenomic binning, comparative biology and taxonomic classification.</title>
        <authorList>
            <person name="Goeker M."/>
        </authorList>
    </citation>
    <scope>NUCLEOTIDE SEQUENCE [LARGE SCALE GENOMIC DNA]</scope>
    <source>
        <strain evidence="1 2">DSM 23491</strain>
    </source>
</reference>
<proteinExistence type="predicted"/>
<sequence>MLRREWDLTKPKALWIMLNPSTADHEKDDRTIEACIRFTKKWEYGSFEVVNLFAYRATDPSELNKLEKEIAIGSENLTNIREALERADLIVAAWGSNGKTHKRNQDDELISLFKNYQLKCLDILTDGDPRHPLFVSTGNPLKDFKLRRLIKVNPTVERKFTSREGILIDKDGKEIYDDSWMFSEKDLL</sequence>
<dbReference type="EMBL" id="JAGGKP010000006">
    <property type="protein sequence ID" value="MBP1937654.1"/>
    <property type="molecule type" value="Genomic_DNA"/>
</dbReference>
<comment type="caution">
    <text evidence="1">The sequence shown here is derived from an EMBL/GenBank/DDBJ whole genome shotgun (WGS) entry which is preliminary data.</text>
</comment>